<comment type="catalytic activity">
    <reaction evidence="7">
        <text>tRNA(His) + L-histidine + ATP = L-histidyl-tRNA(His) + AMP + diphosphate + H(+)</text>
        <dbReference type="Rhea" id="RHEA:17313"/>
        <dbReference type="Rhea" id="RHEA-COMP:9665"/>
        <dbReference type="Rhea" id="RHEA-COMP:9689"/>
        <dbReference type="ChEBI" id="CHEBI:15378"/>
        <dbReference type="ChEBI" id="CHEBI:30616"/>
        <dbReference type="ChEBI" id="CHEBI:33019"/>
        <dbReference type="ChEBI" id="CHEBI:57595"/>
        <dbReference type="ChEBI" id="CHEBI:78442"/>
        <dbReference type="ChEBI" id="CHEBI:78527"/>
        <dbReference type="ChEBI" id="CHEBI:456215"/>
        <dbReference type="EC" id="6.1.1.21"/>
    </reaction>
</comment>
<evidence type="ECO:0000256" key="3">
    <source>
        <dbReference type="ARBA" id="ARBA00012815"/>
    </source>
</evidence>
<dbReference type="InterPro" id="IPR045864">
    <property type="entry name" value="aa-tRNA-synth_II/BPL/LPL"/>
</dbReference>
<dbReference type="GO" id="GO:0006427">
    <property type="term" value="P:histidyl-tRNA aminoacylation"/>
    <property type="evidence" value="ECO:0007669"/>
    <property type="project" value="InterPro"/>
</dbReference>
<dbReference type="PANTHER" id="PTHR43707">
    <property type="entry name" value="HISTIDYL-TRNA SYNTHETASE"/>
    <property type="match status" value="1"/>
</dbReference>
<gene>
    <name evidence="9" type="ORF">ASZ90_009167</name>
</gene>
<dbReference type="InterPro" id="IPR004516">
    <property type="entry name" value="HisRS/HisZ"/>
</dbReference>
<dbReference type="InterPro" id="IPR015807">
    <property type="entry name" value="His-tRNA-ligase"/>
</dbReference>
<evidence type="ECO:0000256" key="4">
    <source>
        <dbReference type="ARBA" id="ARBA00022490"/>
    </source>
</evidence>
<dbReference type="EMBL" id="LNQE01001102">
    <property type="protein sequence ID" value="KUG21083.1"/>
    <property type="molecule type" value="Genomic_DNA"/>
</dbReference>
<dbReference type="InterPro" id="IPR041715">
    <property type="entry name" value="HisRS-like_core"/>
</dbReference>
<keyword evidence="9" id="KW-0436">Ligase</keyword>
<dbReference type="HAMAP" id="MF_00127">
    <property type="entry name" value="His_tRNA_synth"/>
    <property type="match status" value="1"/>
</dbReference>
<dbReference type="NCBIfam" id="TIGR00442">
    <property type="entry name" value="hisS"/>
    <property type="match status" value="1"/>
</dbReference>
<dbReference type="PANTHER" id="PTHR43707:SF1">
    <property type="entry name" value="HISTIDINE--TRNA LIGASE, MITOCHONDRIAL-RELATED"/>
    <property type="match status" value="1"/>
</dbReference>
<dbReference type="CDD" id="cd00773">
    <property type="entry name" value="HisRS-like_core"/>
    <property type="match status" value="1"/>
</dbReference>
<keyword evidence="5" id="KW-0547">Nucleotide-binding</keyword>
<dbReference type="InterPro" id="IPR004517">
    <property type="entry name" value="HisZ"/>
</dbReference>
<evidence type="ECO:0000259" key="8">
    <source>
        <dbReference type="PROSITE" id="PS50862"/>
    </source>
</evidence>
<reference evidence="9" key="1">
    <citation type="journal article" date="2015" name="Proc. Natl. Acad. Sci. U.S.A.">
        <title>Networks of energetic and metabolic interactions define dynamics in microbial communities.</title>
        <authorList>
            <person name="Embree M."/>
            <person name="Liu J.K."/>
            <person name="Al-Bassam M.M."/>
            <person name="Zengler K."/>
        </authorList>
    </citation>
    <scope>NUCLEOTIDE SEQUENCE</scope>
</reference>
<dbReference type="InterPro" id="IPR036621">
    <property type="entry name" value="Anticodon-bd_dom_sf"/>
</dbReference>
<dbReference type="GO" id="GO:0005737">
    <property type="term" value="C:cytoplasm"/>
    <property type="evidence" value="ECO:0007669"/>
    <property type="project" value="UniProtKB-SubCell"/>
</dbReference>
<organism evidence="9">
    <name type="scientific">hydrocarbon metagenome</name>
    <dbReference type="NCBI Taxonomy" id="938273"/>
    <lineage>
        <taxon>unclassified sequences</taxon>
        <taxon>metagenomes</taxon>
        <taxon>ecological metagenomes</taxon>
    </lineage>
</organism>
<dbReference type="HAMAP" id="MF_00125">
    <property type="entry name" value="HisZ"/>
    <property type="match status" value="1"/>
</dbReference>
<dbReference type="PROSITE" id="PS50862">
    <property type="entry name" value="AA_TRNA_LIGASE_II"/>
    <property type="match status" value="1"/>
</dbReference>
<evidence type="ECO:0000256" key="1">
    <source>
        <dbReference type="ARBA" id="ARBA00004496"/>
    </source>
</evidence>
<comment type="caution">
    <text evidence="9">The sequence shown here is derived from an EMBL/GenBank/DDBJ whole genome shotgun (WGS) entry which is preliminary data.</text>
</comment>
<keyword evidence="4" id="KW-0963">Cytoplasm</keyword>
<evidence type="ECO:0000256" key="7">
    <source>
        <dbReference type="ARBA" id="ARBA00047639"/>
    </source>
</evidence>
<comment type="similarity">
    <text evidence="2">Belongs to the class-II aminoacyl-tRNA synthetase family.</text>
</comment>
<sequence>MLQKPRGTRDFLPEEMERRRRIEGCMRETARRWGYREICTPDFEHLELFTLKSGEGIIQEMYVFEDKGGRQMTLRPEVTASVLRAYVNEGKVLPKPIRWCYFADCFRYERPQKGRYRQFWQFGVELIGADTASADAETITLADELLRTAGVTFDLQIGHLAPMKRLTQDLPPEGQRAVMAHLDKRNHAGLEQSLAEIGRDDLFEPLIGLVDSRDPAAVFEIAGDMPERSRIEELFAILDSMEISYTPNFGIARGLDYYTGMVFEAFAPNLGAENQILGGGTYRLAHLFGGDDAASSGFAVGFDRVMVSLGEFPLEKTPIAAVVSTPEARARAWEVARAFRAAGIQTEIDLMQRGLSAQLAHAAKTADYAVILGRRECESGRVTLKNLHSGTQQEMTLAEAISGVSQHGAC</sequence>
<dbReference type="Pfam" id="PF03129">
    <property type="entry name" value="HGTP_anticodon"/>
    <property type="match status" value="1"/>
</dbReference>
<dbReference type="InterPro" id="IPR004154">
    <property type="entry name" value="Anticodon-bd"/>
</dbReference>
<dbReference type="SUPFAM" id="SSF52954">
    <property type="entry name" value="Class II aaRS ABD-related"/>
    <property type="match status" value="1"/>
</dbReference>
<evidence type="ECO:0000313" key="9">
    <source>
        <dbReference type="EMBL" id="KUG21083.1"/>
    </source>
</evidence>
<keyword evidence="9" id="KW-0030">Aminoacyl-tRNA synthetase</keyword>
<dbReference type="PIRSF" id="PIRSF001549">
    <property type="entry name" value="His-tRNA_synth"/>
    <property type="match status" value="1"/>
</dbReference>
<dbReference type="EC" id="6.1.1.21" evidence="3"/>
<dbReference type="GO" id="GO:0005524">
    <property type="term" value="F:ATP binding"/>
    <property type="evidence" value="ECO:0007669"/>
    <property type="project" value="InterPro"/>
</dbReference>
<evidence type="ECO:0000256" key="2">
    <source>
        <dbReference type="ARBA" id="ARBA00008226"/>
    </source>
</evidence>
<dbReference type="AlphaFoldDB" id="A0A0W8FJM6"/>
<dbReference type="Gene3D" id="3.30.930.10">
    <property type="entry name" value="Bira Bifunctional Protein, Domain 2"/>
    <property type="match status" value="1"/>
</dbReference>
<accession>A0A0W8FJM6</accession>
<dbReference type="SUPFAM" id="SSF55681">
    <property type="entry name" value="Class II aaRS and biotin synthetases"/>
    <property type="match status" value="1"/>
</dbReference>
<dbReference type="InterPro" id="IPR006195">
    <property type="entry name" value="aa-tRNA-synth_II"/>
</dbReference>
<protein>
    <recommendedName>
        <fullName evidence="3">histidine--tRNA ligase</fullName>
        <ecNumber evidence="3">6.1.1.21</ecNumber>
    </recommendedName>
    <alternativeName>
        <fullName evidence="6">Histidyl-tRNA synthetase</fullName>
    </alternativeName>
</protein>
<name>A0A0W8FJM6_9ZZZZ</name>
<comment type="subcellular location">
    <subcellularLocation>
        <location evidence="1">Cytoplasm</location>
    </subcellularLocation>
</comment>
<evidence type="ECO:0000256" key="5">
    <source>
        <dbReference type="ARBA" id="ARBA00022741"/>
    </source>
</evidence>
<feature type="domain" description="Aminoacyl-transfer RNA synthetases class-II family profile" evidence="8">
    <location>
        <begin position="6"/>
        <end position="318"/>
    </location>
</feature>
<dbReference type="GO" id="GO:0004821">
    <property type="term" value="F:histidine-tRNA ligase activity"/>
    <property type="evidence" value="ECO:0007669"/>
    <property type="project" value="UniProtKB-EC"/>
</dbReference>
<proteinExistence type="inferred from homology"/>
<evidence type="ECO:0000256" key="6">
    <source>
        <dbReference type="ARBA" id="ARBA00030619"/>
    </source>
</evidence>
<dbReference type="Gene3D" id="3.40.50.800">
    <property type="entry name" value="Anticodon-binding domain"/>
    <property type="match status" value="1"/>
</dbReference>
<dbReference type="GO" id="GO:0000105">
    <property type="term" value="P:L-histidine biosynthetic process"/>
    <property type="evidence" value="ECO:0007669"/>
    <property type="project" value="InterPro"/>
</dbReference>
<dbReference type="Pfam" id="PF13393">
    <property type="entry name" value="tRNA-synt_His"/>
    <property type="match status" value="1"/>
</dbReference>